<organism evidence="2 3">
    <name type="scientific">Halosaccharopolyspora lacisalsi</name>
    <dbReference type="NCBI Taxonomy" id="1000566"/>
    <lineage>
        <taxon>Bacteria</taxon>
        <taxon>Bacillati</taxon>
        <taxon>Actinomycetota</taxon>
        <taxon>Actinomycetes</taxon>
        <taxon>Pseudonocardiales</taxon>
        <taxon>Pseudonocardiaceae</taxon>
        <taxon>Halosaccharopolyspora</taxon>
    </lineage>
</organism>
<accession>A0A839E474</accession>
<keyword evidence="1" id="KW-0812">Transmembrane</keyword>
<keyword evidence="3" id="KW-1185">Reference proteome</keyword>
<feature type="transmembrane region" description="Helical" evidence="1">
    <location>
        <begin position="25"/>
        <end position="52"/>
    </location>
</feature>
<proteinExistence type="predicted"/>
<reference evidence="2 3" key="1">
    <citation type="submission" date="2020-07" db="EMBL/GenBank/DDBJ databases">
        <title>Sequencing the genomes of 1000 actinobacteria strains.</title>
        <authorList>
            <person name="Klenk H.-P."/>
        </authorList>
    </citation>
    <scope>NUCLEOTIDE SEQUENCE [LARGE SCALE GENOMIC DNA]</scope>
    <source>
        <strain evidence="2 3">DSM 45975</strain>
    </source>
</reference>
<feature type="transmembrane region" description="Helical" evidence="1">
    <location>
        <begin position="73"/>
        <end position="94"/>
    </location>
</feature>
<evidence type="ECO:0000313" key="2">
    <source>
        <dbReference type="EMBL" id="MBA8825718.1"/>
    </source>
</evidence>
<evidence type="ECO:0000313" key="3">
    <source>
        <dbReference type="Proteomes" id="UP000569329"/>
    </source>
</evidence>
<keyword evidence="1" id="KW-0472">Membrane</keyword>
<protein>
    <recommendedName>
        <fullName evidence="4">Alkaline shock response membrane anchor protein AmaP</fullName>
    </recommendedName>
</protein>
<sequence length="204" mass="22478">MTATRTTEGRPSSTPIGRSLGFERALVSALGVLALLAGAFALVVATGWLGVYRARRPVLDPLAVRWIQDRSTITIVCAIVLGVVLLVLGLWWLVRILRPEPRPNVRLGEGPSGATITATALTEAVRGDARSLSGVSRVRARMAGSGRHRHLRLVLSLREGTDVRQVWDELDRKVLSRLRRSLETETVPAAIRFELERAPRQRVR</sequence>
<dbReference type="Proteomes" id="UP000569329">
    <property type="component" value="Unassembled WGS sequence"/>
</dbReference>
<comment type="caution">
    <text evidence="2">The sequence shown here is derived from an EMBL/GenBank/DDBJ whole genome shotgun (WGS) entry which is preliminary data.</text>
</comment>
<name>A0A839E474_9PSEU</name>
<evidence type="ECO:0008006" key="4">
    <source>
        <dbReference type="Google" id="ProtNLM"/>
    </source>
</evidence>
<gene>
    <name evidence="2" type="ORF">FHX42_003084</name>
</gene>
<evidence type="ECO:0000256" key="1">
    <source>
        <dbReference type="SAM" id="Phobius"/>
    </source>
</evidence>
<dbReference type="AlphaFoldDB" id="A0A839E474"/>
<keyword evidence="1" id="KW-1133">Transmembrane helix</keyword>
<dbReference type="EMBL" id="JACGWZ010000004">
    <property type="protein sequence ID" value="MBA8825718.1"/>
    <property type="molecule type" value="Genomic_DNA"/>
</dbReference>
<dbReference type="RefSeq" id="WP_182545000.1">
    <property type="nucleotide sequence ID" value="NZ_JACGWZ010000004.1"/>
</dbReference>